<feature type="compositionally biased region" description="Basic and acidic residues" evidence="1">
    <location>
        <begin position="477"/>
        <end position="486"/>
    </location>
</feature>
<dbReference type="STRING" id="7168.A0A182NA91"/>
<dbReference type="InterPro" id="IPR031949">
    <property type="entry name" value="DUF4776"/>
</dbReference>
<keyword evidence="4" id="KW-1185">Reference proteome</keyword>
<accession>A0A182NA91</accession>
<evidence type="ECO:0000256" key="1">
    <source>
        <dbReference type="SAM" id="MobiDB-lite"/>
    </source>
</evidence>
<organism evidence="3 4">
    <name type="scientific">Anopheles dirus</name>
    <dbReference type="NCBI Taxonomy" id="7168"/>
    <lineage>
        <taxon>Eukaryota</taxon>
        <taxon>Metazoa</taxon>
        <taxon>Ecdysozoa</taxon>
        <taxon>Arthropoda</taxon>
        <taxon>Hexapoda</taxon>
        <taxon>Insecta</taxon>
        <taxon>Pterygota</taxon>
        <taxon>Neoptera</taxon>
        <taxon>Endopterygota</taxon>
        <taxon>Diptera</taxon>
        <taxon>Nematocera</taxon>
        <taxon>Culicoidea</taxon>
        <taxon>Culicidae</taxon>
        <taxon>Anophelinae</taxon>
        <taxon>Anopheles</taxon>
    </lineage>
</organism>
<dbReference type="Pfam" id="PF16003">
    <property type="entry name" value="DUF4776"/>
    <property type="match status" value="1"/>
</dbReference>
<evidence type="ECO:0000259" key="2">
    <source>
        <dbReference type="Pfam" id="PF16003"/>
    </source>
</evidence>
<feature type="compositionally biased region" description="Basic and acidic residues" evidence="1">
    <location>
        <begin position="871"/>
        <end position="880"/>
    </location>
</feature>
<dbReference type="PANTHER" id="PTHR39079:SF1">
    <property type="entry name" value="GH11706P-RELATED"/>
    <property type="match status" value="1"/>
</dbReference>
<name>A0A182NA91_9DIPT</name>
<sequence length="936" mass="100775">MVFSIEPSETLGETVGNTRQDRSSCLESFSLTILVKFLKLNDYNEDEHFSLSLHCGGESVSASGTLDALNASKLGNVVGLLANGDNFVRFLKENSVEVRLASSDLATVYKGVLRLNESKVMKFDPTREGGALEEEDFPIYAGPNEVGTVSMVLRAERNVPSGGDPLATVDVMYRINDRRQTAVDRQEADLRPLLICADCNMPRSPGDSCCEYEIVDGILHRKSKSSTERMIQRIKEKVNEIKLDESIGQRESGSALGCDAGGAFCTECGGLTITGTTCQPAESGAGLKRTSAKDRHGEIVSAESKHIKPHAAKLSNRCCERCKACLDWLPDVCCCPKCGFKPEKPKGIKFPVSHAMNGLGDPVPSSDRSSSSARASGTMLASPQSCALCHICQVQCVDCANRVEQRAETSSSSVTSMSQRPNGTTCRPATTKRPVTRRPVRTDRESNVPAGGAPTTLTRPMTSKRSEQMASVYRANAKPDAKERPPKTAAGKGRASAVQIRKNYTSFMRKIKRQNRNLYSYRFGKRHPGIAVGHRTCLRQEPLVPAHMGWQWDICPPGIGKRRPGWRPGAVRQPIMQLMRHFLKCYPLDTVPVTGKKPAAGVGCQDGDPTRQKPTLHITKQHGVYSITMNPLKDADTLKFTDDPYLPGKPIKFKLAKDPQRTKLYMLRDALKRKGLPLCGCKDLASCEHCTDREKRLIAEEIRRTSKALGLSVKTGVADVPSDSESELDVEFTPPSAIVHPDMRKPDVVVAETQYDVQDYQLKPVADDKDAKARPGGRTHGTGDAGTKSQRGGGAKAGAPKKGAAGNRTDGPKVRISVAKAPGGAGPAKAGAGQTAKDKRNTLGAAQGQQGRPRHGDAGAGAVGEGAGNRTDQRAADGKRPGHGNGPQVHVQQRSALSRARATGKEGGALVCELNPIVVGCCPTVTYCCRPAQCLP</sequence>
<protein>
    <submittedName>
        <fullName evidence="3">DUF4776 domain-containing protein</fullName>
    </submittedName>
</protein>
<dbReference type="AlphaFoldDB" id="A0A182NA91"/>
<evidence type="ECO:0000313" key="4">
    <source>
        <dbReference type="Proteomes" id="UP000075884"/>
    </source>
</evidence>
<proteinExistence type="predicted"/>
<dbReference type="Proteomes" id="UP000075884">
    <property type="component" value="Unassembled WGS sequence"/>
</dbReference>
<feature type="compositionally biased region" description="Low complexity" evidence="1">
    <location>
        <begin position="797"/>
        <end position="806"/>
    </location>
</feature>
<dbReference type="VEuPathDB" id="VectorBase:ADIR004567"/>
<feature type="region of interest" description="Disordered" evidence="1">
    <location>
        <begin position="408"/>
        <end position="496"/>
    </location>
</feature>
<feature type="domain" description="DUF4776" evidence="2">
    <location>
        <begin position="316"/>
        <end position="763"/>
    </location>
</feature>
<feature type="compositionally biased region" description="Gly residues" evidence="1">
    <location>
        <begin position="858"/>
        <end position="867"/>
    </location>
</feature>
<feature type="compositionally biased region" description="Low complexity" evidence="1">
    <location>
        <begin position="409"/>
        <end position="418"/>
    </location>
</feature>
<dbReference type="EnsemblMetazoa" id="ADIR004567-RA">
    <property type="protein sequence ID" value="ADIR004567-PA"/>
    <property type="gene ID" value="ADIR004567"/>
</dbReference>
<reference evidence="3" key="2">
    <citation type="submission" date="2020-05" db="UniProtKB">
        <authorList>
            <consortium name="EnsemblMetazoa"/>
        </authorList>
    </citation>
    <scope>IDENTIFICATION</scope>
    <source>
        <strain evidence="3">WRAIR2</strain>
    </source>
</reference>
<feature type="compositionally biased region" description="Low complexity" evidence="1">
    <location>
        <begin position="819"/>
        <end position="833"/>
    </location>
</feature>
<reference evidence="4" key="1">
    <citation type="submission" date="2013-03" db="EMBL/GenBank/DDBJ databases">
        <title>The Genome Sequence of Anopheles dirus WRAIR2.</title>
        <authorList>
            <consortium name="The Broad Institute Genomics Platform"/>
            <person name="Neafsey D.E."/>
            <person name="Walton C."/>
            <person name="Walker B."/>
            <person name="Young S.K."/>
            <person name="Zeng Q."/>
            <person name="Gargeya S."/>
            <person name="Fitzgerald M."/>
            <person name="Haas B."/>
            <person name="Abouelleil A."/>
            <person name="Allen A.W."/>
            <person name="Alvarado L."/>
            <person name="Arachchi H.M."/>
            <person name="Berlin A.M."/>
            <person name="Chapman S.B."/>
            <person name="Gainer-Dewar J."/>
            <person name="Goldberg J."/>
            <person name="Griggs A."/>
            <person name="Gujja S."/>
            <person name="Hansen M."/>
            <person name="Howarth C."/>
            <person name="Imamovic A."/>
            <person name="Ireland A."/>
            <person name="Larimer J."/>
            <person name="McCowan C."/>
            <person name="Murphy C."/>
            <person name="Pearson M."/>
            <person name="Poon T.W."/>
            <person name="Priest M."/>
            <person name="Roberts A."/>
            <person name="Saif S."/>
            <person name="Shea T."/>
            <person name="Sisk P."/>
            <person name="Sykes S."/>
            <person name="Wortman J."/>
            <person name="Nusbaum C."/>
            <person name="Birren B."/>
        </authorList>
    </citation>
    <scope>NUCLEOTIDE SEQUENCE [LARGE SCALE GENOMIC DNA]</scope>
    <source>
        <strain evidence="4">WRAIR2</strain>
    </source>
</reference>
<evidence type="ECO:0000313" key="3">
    <source>
        <dbReference type="EnsemblMetazoa" id="ADIR004567-PA"/>
    </source>
</evidence>
<feature type="region of interest" description="Disordered" evidence="1">
    <location>
        <begin position="760"/>
        <end position="900"/>
    </location>
</feature>
<dbReference type="PANTHER" id="PTHR39079">
    <property type="entry name" value="FI08034P-RELATED"/>
    <property type="match status" value="1"/>
</dbReference>